<dbReference type="EMBL" id="CP108036">
    <property type="protein sequence ID" value="WUN78041.1"/>
    <property type="molecule type" value="Genomic_DNA"/>
</dbReference>
<evidence type="ECO:0000256" key="1">
    <source>
        <dbReference type="SAM" id="MobiDB-lite"/>
    </source>
</evidence>
<dbReference type="GeneID" id="95495518"/>
<keyword evidence="3" id="KW-1185">Reference proteome</keyword>
<feature type="region of interest" description="Disordered" evidence="1">
    <location>
        <begin position="1"/>
        <end position="43"/>
    </location>
</feature>
<organism evidence="2 3">
    <name type="scientific">Streptomyces erythrochromogenes</name>
    <dbReference type="NCBI Taxonomy" id="285574"/>
    <lineage>
        <taxon>Bacteria</taxon>
        <taxon>Bacillati</taxon>
        <taxon>Actinomycetota</taxon>
        <taxon>Actinomycetes</taxon>
        <taxon>Kitasatosporales</taxon>
        <taxon>Streptomycetaceae</taxon>
        <taxon>Streptomyces</taxon>
    </lineage>
</organism>
<dbReference type="RefSeq" id="WP_051892728.1">
    <property type="nucleotide sequence ID" value="NZ_CP108036.1"/>
</dbReference>
<dbReference type="Proteomes" id="UP001432312">
    <property type="component" value="Chromosome"/>
</dbReference>
<reference evidence="2" key="1">
    <citation type="submission" date="2022-10" db="EMBL/GenBank/DDBJ databases">
        <title>The complete genomes of actinobacterial strains from the NBC collection.</title>
        <authorList>
            <person name="Joergensen T.S."/>
            <person name="Alvarez Arevalo M."/>
            <person name="Sterndorff E.B."/>
            <person name="Faurdal D."/>
            <person name="Vuksanovic O."/>
            <person name="Mourched A.-S."/>
            <person name="Charusanti P."/>
            <person name="Shaw S."/>
            <person name="Blin K."/>
            <person name="Weber T."/>
        </authorList>
    </citation>
    <scope>NUCLEOTIDE SEQUENCE</scope>
    <source>
        <strain evidence="2">NBC_00303</strain>
    </source>
</reference>
<name>A0ABZ1Q5Q5_9ACTN</name>
<evidence type="ECO:0000313" key="3">
    <source>
        <dbReference type="Proteomes" id="UP001432312"/>
    </source>
</evidence>
<accession>A0ABZ1Q5Q5</accession>
<gene>
    <name evidence="2" type="ORF">OHA91_05745</name>
</gene>
<sequence length="129" mass="14062">MFRRRLGTPGADECDAAPAPDAGPVERVAPMPPEPWDPAAPVARLPITNDGARPLELFIEPYCWSEWLEPGARVTVVTVGKAGADLPWSGTSVPDEPFELQYLADTLVVWPYGDLVLVLDASGNELYRF</sequence>
<proteinExistence type="predicted"/>
<evidence type="ECO:0000313" key="2">
    <source>
        <dbReference type="EMBL" id="WUN78041.1"/>
    </source>
</evidence>
<protein>
    <submittedName>
        <fullName evidence="2">Uncharacterized protein</fullName>
    </submittedName>
</protein>